<feature type="region of interest" description="Disordered" evidence="2">
    <location>
        <begin position="86"/>
        <end position="117"/>
    </location>
</feature>
<feature type="coiled-coil region" evidence="1">
    <location>
        <begin position="5"/>
        <end position="46"/>
    </location>
</feature>
<proteinExistence type="predicted"/>
<comment type="caution">
    <text evidence="3">The sequence shown here is derived from an EMBL/GenBank/DDBJ whole genome shotgun (WGS) entry which is preliminary data.</text>
</comment>
<reference evidence="3 4" key="1">
    <citation type="submission" date="2023-04" db="EMBL/GenBank/DDBJ databases">
        <title>Genome of Basidiobolus ranarum AG-B5.</title>
        <authorList>
            <person name="Stajich J.E."/>
            <person name="Carter-House D."/>
            <person name="Gryganskyi A."/>
        </authorList>
    </citation>
    <scope>NUCLEOTIDE SEQUENCE [LARGE SCALE GENOMIC DNA]</scope>
    <source>
        <strain evidence="3 4">AG-B5</strain>
    </source>
</reference>
<protein>
    <submittedName>
        <fullName evidence="3">Uncharacterized protein</fullName>
    </submittedName>
</protein>
<dbReference type="EMBL" id="JASJQH010004149">
    <property type="protein sequence ID" value="KAK9759404.1"/>
    <property type="molecule type" value="Genomic_DNA"/>
</dbReference>
<evidence type="ECO:0000256" key="2">
    <source>
        <dbReference type="SAM" id="MobiDB-lite"/>
    </source>
</evidence>
<keyword evidence="4" id="KW-1185">Reference proteome</keyword>
<name>A0ABR2WD40_9FUNG</name>
<evidence type="ECO:0000313" key="3">
    <source>
        <dbReference type="EMBL" id="KAK9759404.1"/>
    </source>
</evidence>
<accession>A0ABR2WD40</accession>
<keyword evidence="1" id="KW-0175">Coiled coil</keyword>
<gene>
    <name evidence="3" type="ORF">K7432_017683</name>
</gene>
<dbReference type="Proteomes" id="UP001479436">
    <property type="component" value="Unassembled WGS sequence"/>
</dbReference>
<organism evidence="3 4">
    <name type="scientific">Basidiobolus ranarum</name>
    <dbReference type="NCBI Taxonomy" id="34480"/>
    <lineage>
        <taxon>Eukaryota</taxon>
        <taxon>Fungi</taxon>
        <taxon>Fungi incertae sedis</taxon>
        <taxon>Zoopagomycota</taxon>
        <taxon>Entomophthoromycotina</taxon>
        <taxon>Basidiobolomycetes</taxon>
        <taxon>Basidiobolales</taxon>
        <taxon>Basidiobolaceae</taxon>
        <taxon>Basidiobolus</taxon>
    </lineage>
</organism>
<sequence length="124" mass="13821">MKQRIQTLEVENTRSRLEIEFLKDELKDLSIKLNFLEAQNKEALLLNTHHQVNKVHTDEGLFTNGMAIEKPVTSLNCDCSAYPKNSPSLDPPAQLANTGNGHTNHGEVNDSDISDEDPVILCPI</sequence>
<evidence type="ECO:0000313" key="4">
    <source>
        <dbReference type="Proteomes" id="UP001479436"/>
    </source>
</evidence>
<evidence type="ECO:0000256" key="1">
    <source>
        <dbReference type="SAM" id="Coils"/>
    </source>
</evidence>